<comment type="similarity">
    <text evidence="1">Belongs to the IMPACT family.</text>
</comment>
<dbReference type="PANTHER" id="PTHR16301">
    <property type="entry name" value="IMPACT-RELATED"/>
    <property type="match status" value="1"/>
</dbReference>
<dbReference type="GO" id="GO:0006446">
    <property type="term" value="P:regulation of translational initiation"/>
    <property type="evidence" value="ECO:0007669"/>
    <property type="project" value="TreeGrafter"/>
</dbReference>
<dbReference type="GO" id="GO:0005737">
    <property type="term" value="C:cytoplasm"/>
    <property type="evidence" value="ECO:0007669"/>
    <property type="project" value="TreeGrafter"/>
</dbReference>
<name>A0A3S9VSL0_9BACT</name>
<dbReference type="InterPro" id="IPR023582">
    <property type="entry name" value="Impact"/>
</dbReference>
<dbReference type="PROSITE" id="PS00910">
    <property type="entry name" value="UPF0029"/>
    <property type="match status" value="1"/>
</dbReference>
<protein>
    <submittedName>
        <fullName evidence="3">YigZ family protein</fullName>
    </submittedName>
</protein>
<dbReference type="AlphaFoldDB" id="A0A3S9VSL0"/>
<feature type="domain" description="Impact N-terminal" evidence="2">
    <location>
        <begin position="20"/>
        <end position="125"/>
    </location>
</feature>
<dbReference type="InterPro" id="IPR020569">
    <property type="entry name" value="UPF0029_Impact_CS"/>
</dbReference>
<sequence length="199" mass="22788">MEEDKYRTVNTIAEGLYKEKGSRFISFIYPVKSEEEIKDIVAGLKTKYYDARHHCYAYCLGANRERFRANDDGEPSSTAGKPILGQIVSNDLSNVLIVVIRYFGGIKLGVSGLIQAYKEAAADAINHAEIVERTVDEVIRVHFAYVVMNDVMKVLKEEEPDILSRNFEMECEMTLSIRQKDMPRLRERLLKIESLCIEE</sequence>
<dbReference type="SUPFAM" id="SSF54211">
    <property type="entry name" value="Ribosomal protein S5 domain 2-like"/>
    <property type="match status" value="1"/>
</dbReference>
<dbReference type="Pfam" id="PF01205">
    <property type="entry name" value="Impact_N"/>
    <property type="match status" value="1"/>
</dbReference>
<dbReference type="KEGG" id="buy:D8S85_07940"/>
<reference evidence="3 4" key="1">
    <citation type="submission" date="2018-10" db="EMBL/GenBank/DDBJ databases">
        <title>Butyricimonas faecalis sp. nov., isolated from human faeces and emended description of the genus Butyricimonas.</title>
        <authorList>
            <person name="Le Roy T."/>
            <person name="Van der Smissen P."/>
            <person name="Paquot A."/>
            <person name="Delzenne N."/>
            <person name="Muccioli G."/>
            <person name="Collet J.-F."/>
            <person name="Cani P.D."/>
        </authorList>
    </citation>
    <scope>NUCLEOTIDE SEQUENCE [LARGE SCALE GENOMIC DNA]</scope>
    <source>
        <strain evidence="3 4">H184</strain>
    </source>
</reference>
<evidence type="ECO:0000259" key="2">
    <source>
        <dbReference type="Pfam" id="PF01205"/>
    </source>
</evidence>
<dbReference type="InterPro" id="IPR036956">
    <property type="entry name" value="Impact_N_sf"/>
</dbReference>
<organism evidence="3 4">
    <name type="scientific">Butyricimonas faecalis</name>
    <dbReference type="NCBI Taxonomy" id="2093856"/>
    <lineage>
        <taxon>Bacteria</taxon>
        <taxon>Pseudomonadati</taxon>
        <taxon>Bacteroidota</taxon>
        <taxon>Bacteroidia</taxon>
        <taxon>Bacteroidales</taxon>
        <taxon>Odoribacteraceae</taxon>
        <taxon>Butyricimonas</taxon>
    </lineage>
</organism>
<gene>
    <name evidence="3" type="ORF">D8S85_07940</name>
</gene>
<evidence type="ECO:0000313" key="3">
    <source>
        <dbReference type="EMBL" id="AZS29498.1"/>
    </source>
</evidence>
<dbReference type="EMBL" id="CP032819">
    <property type="protein sequence ID" value="AZS29498.1"/>
    <property type="molecule type" value="Genomic_DNA"/>
</dbReference>
<accession>A0A3S9VSL0</accession>
<dbReference type="InterPro" id="IPR001498">
    <property type="entry name" value="Impact_N"/>
</dbReference>
<evidence type="ECO:0000256" key="1">
    <source>
        <dbReference type="ARBA" id="ARBA00007665"/>
    </source>
</evidence>
<keyword evidence="4" id="KW-1185">Reference proteome</keyword>
<dbReference type="PANTHER" id="PTHR16301:SF20">
    <property type="entry name" value="IMPACT FAMILY MEMBER YIGZ"/>
    <property type="match status" value="1"/>
</dbReference>
<proteinExistence type="inferred from homology"/>
<evidence type="ECO:0000313" key="4">
    <source>
        <dbReference type="Proteomes" id="UP000270673"/>
    </source>
</evidence>
<dbReference type="RefSeq" id="WP_106480227.1">
    <property type="nucleotide sequence ID" value="NZ_CP032819.1"/>
</dbReference>
<dbReference type="InterPro" id="IPR020568">
    <property type="entry name" value="Ribosomal_Su5_D2-typ_SF"/>
</dbReference>
<dbReference type="Gene3D" id="3.30.230.30">
    <property type="entry name" value="Impact, N-terminal domain"/>
    <property type="match status" value="1"/>
</dbReference>
<dbReference type="OrthoDB" id="9813771at2"/>
<dbReference type="Proteomes" id="UP000270673">
    <property type="component" value="Chromosome"/>
</dbReference>